<protein>
    <submittedName>
        <fullName evidence="3">Short-chain dehydrogenase</fullName>
    </submittedName>
</protein>
<evidence type="ECO:0000313" key="4">
    <source>
        <dbReference type="Proteomes" id="UP000068447"/>
    </source>
</evidence>
<comment type="similarity">
    <text evidence="1">Belongs to the short-chain dehydrogenases/reductases (SDR) family.</text>
</comment>
<sequence>MQLVQANNQQGKVAIVTGAARNMGRAFAQALAQQGADLVIHYHSDSSAVDAEQTARLVKESGGRALLIKGDLSRADEVNKLFEQTLQAFGRVDIVINNAGRVIKKPFVDYTEEDFELSFNINTKSVFLMMQQAARHIEDNGRIINMGTSLLAAFTGYYGLYAGSKAPLEDFTRALAKEIGSRGITVNTVAPGPVDTAFFHGQEDEATTAYLSAASPMGRLGKIEDIVPLISFIASQEARWITGQTLFINGGFVTR</sequence>
<dbReference type="CDD" id="cd05362">
    <property type="entry name" value="THN_reductase-like_SDR_c"/>
    <property type="match status" value="1"/>
</dbReference>
<dbReference type="OrthoDB" id="20590at2"/>
<dbReference type="RefSeq" id="WP_062482176.1">
    <property type="nucleotide sequence ID" value="NZ_CP013650.1"/>
</dbReference>
<dbReference type="Gene3D" id="3.40.50.720">
    <property type="entry name" value="NAD(P)-binding Rossmann-like Domain"/>
    <property type="match status" value="1"/>
</dbReference>
<name>A0A0U2ZAP3_9ALTE</name>
<reference evidence="3 4" key="1">
    <citation type="submission" date="2015-12" db="EMBL/GenBank/DDBJ databases">
        <title>Complete genome of Lacimicrobium alkaliphilum KCTC 32984.</title>
        <authorList>
            <person name="Kim S.-G."/>
            <person name="Lee Y.-J."/>
        </authorList>
    </citation>
    <scope>NUCLEOTIDE SEQUENCE [LARGE SCALE GENOMIC DNA]</scope>
    <source>
        <strain evidence="3 4">YelD216</strain>
    </source>
</reference>
<dbReference type="InterPro" id="IPR002347">
    <property type="entry name" value="SDR_fam"/>
</dbReference>
<dbReference type="GO" id="GO:0016614">
    <property type="term" value="F:oxidoreductase activity, acting on CH-OH group of donors"/>
    <property type="evidence" value="ECO:0007669"/>
    <property type="project" value="UniProtKB-ARBA"/>
</dbReference>
<accession>A0A0U2ZAP3</accession>
<organism evidence="3 4">
    <name type="scientific">Lacimicrobium alkaliphilum</name>
    <dbReference type="NCBI Taxonomy" id="1526571"/>
    <lineage>
        <taxon>Bacteria</taxon>
        <taxon>Pseudomonadati</taxon>
        <taxon>Pseudomonadota</taxon>
        <taxon>Gammaproteobacteria</taxon>
        <taxon>Alteromonadales</taxon>
        <taxon>Alteromonadaceae</taxon>
        <taxon>Lacimicrobium</taxon>
    </lineage>
</organism>
<evidence type="ECO:0000256" key="2">
    <source>
        <dbReference type="ARBA" id="ARBA00023002"/>
    </source>
</evidence>
<dbReference type="PANTHER" id="PTHR48107:SF7">
    <property type="entry name" value="RE15974P"/>
    <property type="match status" value="1"/>
</dbReference>
<dbReference type="AlphaFoldDB" id="A0A0U2ZAP3"/>
<dbReference type="PRINTS" id="PR00080">
    <property type="entry name" value="SDRFAMILY"/>
</dbReference>
<dbReference type="EMBL" id="CP013650">
    <property type="protein sequence ID" value="ALS99572.1"/>
    <property type="molecule type" value="Genomic_DNA"/>
</dbReference>
<dbReference type="Proteomes" id="UP000068447">
    <property type="component" value="Chromosome"/>
</dbReference>
<dbReference type="Pfam" id="PF13561">
    <property type="entry name" value="adh_short_C2"/>
    <property type="match status" value="1"/>
</dbReference>
<dbReference type="PRINTS" id="PR00081">
    <property type="entry name" value="GDHRDH"/>
</dbReference>
<dbReference type="NCBIfam" id="NF009385">
    <property type="entry name" value="PRK12744.1"/>
    <property type="match status" value="1"/>
</dbReference>
<dbReference type="KEGG" id="lal:AT746_15780"/>
<gene>
    <name evidence="3" type="ORF">AT746_15780</name>
</gene>
<dbReference type="PANTHER" id="PTHR48107">
    <property type="entry name" value="NADPH-DEPENDENT ALDEHYDE REDUCTASE-LIKE PROTEIN, CHLOROPLASTIC-RELATED"/>
    <property type="match status" value="1"/>
</dbReference>
<dbReference type="FunFam" id="3.40.50.720:FF:000084">
    <property type="entry name" value="Short-chain dehydrogenase reductase"/>
    <property type="match status" value="1"/>
</dbReference>
<keyword evidence="4" id="KW-1185">Reference proteome</keyword>
<keyword evidence="2" id="KW-0560">Oxidoreductase</keyword>
<dbReference type="STRING" id="1526571.AT746_15780"/>
<dbReference type="SUPFAM" id="SSF51735">
    <property type="entry name" value="NAD(P)-binding Rossmann-fold domains"/>
    <property type="match status" value="1"/>
</dbReference>
<evidence type="ECO:0000313" key="3">
    <source>
        <dbReference type="EMBL" id="ALS99572.1"/>
    </source>
</evidence>
<evidence type="ECO:0000256" key="1">
    <source>
        <dbReference type="ARBA" id="ARBA00006484"/>
    </source>
</evidence>
<proteinExistence type="inferred from homology"/>
<dbReference type="InterPro" id="IPR036291">
    <property type="entry name" value="NAD(P)-bd_dom_sf"/>
</dbReference>